<accession>A0A6A4GR69</accession>
<sequence length="267" mass="30004">MLSGNSLLSVPTFPKGSQLLGQDTWKLFKDQVKLTVQVRGLMGYLDGSIPKPTAATYLYTALSASSPDSQSPSPGEWTQRECMVASIIYLNCSDPIGIGIKREDIASKTWKYLVKKFNPDTTTMEEHKKKMKNLLKSLHNFGRTCNDYQFRMIIIASMPEAWKDYVLNVPGIFSSEAFTYLHWLYLDKVGHNQDTEDNLIQKKVGHIINKCWAKRGGAEGKAPKSWKDKYSPNGIKASSSDTFSPIDVYVGSFYSLKDMDNGSLMPF</sequence>
<protein>
    <submittedName>
        <fullName evidence="1">Uncharacterized protein</fullName>
    </submittedName>
</protein>
<dbReference type="OrthoDB" id="2614495at2759"/>
<keyword evidence="2" id="KW-1185">Reference proteome</keyword>
<name>A0A6A4GR69_9AGAR</name>
<dbReference type="EMBL" id="ML769754">
    <property type="protein sequence ID" value="KAE9388241.1"/>
    <property type="molecule type" value="Genomic_DNA"/>
</dbReference>
<gene>
    <name evidence="1" type="ORF">BT96DRAFT_947768</name>
</gene>
<dbReference type="AlphaFoldDB" id="A0A6A4GR69"/>
<organism evidence="1 2">
    <name type="scientific">Gymnopus androsaceus JB14</name>
    <dbReference type="NCBI Taxonomy" id="1447944"/>
    <lineage>
        <taxon>Eukaryota</taxon>
        <taxon>Fungi</taxon>
        <taxon>Dikarya</taxon>
        <taxon>Basidiomycota</taxon>
        <taxon>Agaricomycotina</taxon>
        <taxon>Agaricomycetes</taxon>
        <taxon>Agaricomycetidae</taxon>
        <taxon>Agaricales</taxon>
        <taxon>Marasmiineae</taxon>
        <taxon>Omphalotaceae</taxon>
        <taxon>Gymnopus</taxon>
    </lineage>
</organism>
<evidence type="ECO:0000313" key="2">
    <source>
        <dbReference type="Proteomes" id="UP000799118"/>
    </source>
</evidence>
<proteinExistence type="predicted"/>
<dbReference type="Proteomes" id="UP000799118">
    <property type="component" value="Unassembled WGS sequence"/>
</dbReference>
<evidence type="ECO:0000313" key="1">
    <source>
        <dbReference type="EMBL" id="KAE9388241.1"/>
    </source>
</evidence>
<reference evidence="1" key="1">
    <citation type="journal article" date="2019" name="Environ. Microbiol.">
        <title>Fungal ecological strategies reflected in gene transcription - a case study of two litter decomposers.</title>
        <authorList>
            <person name="Barbi F."/>
            <person name="Kohler A."/>
            <person name="Barry K."/>
            <person name="Baskaran P."/>
            <person name="Daum C."/>
            <person name="Fauchery L."/>
            <person name="Ihrmark K."/>
            <person name="Kuo A."/>
            <person name="LaButti K."/>
            <person name="Lipzen A."/>
            <person name="Morin E."/>
            <person name="Grigoriev I.V."/>
            <person name="Henrissat B."/>
            <person name="Lindahl B."/>
            <person name="Martin F."/>
        </authorList>
    </citation>
    <scope>NUCLEOTIDE SEQUENCE</scope>
    <source>
        <strain evidence="1">JB14</strain>
    </source>
</reference>